<gene>
    <name evidence="2" type="ORF">M406DRAFT_53403</name>
</gene>
<dbReference type="GeneID" id="63841650"/>
<organism evidence="2 3">
    <name type="scientific">Cryphonectria parasitica (strain ATCC 38755 / EP155)</name>
    <dbReference type="NCBI Taxonomy" id="660469"/>
    <lineage>
        <taxon>Eukaryota</taxon>
        <taxon>Fungi</taxon>
        <taxon>Dikarya</taxon>
        <taxon>Ascomycota</taxon>
        <taxon>Pezizomycotina</taxon>
        <taxon>Sordariomycetes</taxon>
        <taxon>Sordariomycetidae</taxon>
        <taxon>Diaporthales</taxon>
        <taxon>Cryphonectriaceae</taxon>
        <taxon>Cryphonectria-Endothia species complex</taxon>
        <taxon>Cryphonectria</taxon>
    </lineage>
</organism>
<dbReference type="Pfam" id="PF13454">
    <property type="entry name" value="NAD_binding_9"/>
    <property type="match status" value="1"/>
</dbReference>
<dbReference type="AlphaFoldDB" id="A0A9P5CKJ0"/>
<dbReference type="RefSeq" id="XP_040773102.1">
    <property type="nucleotide sequence ID" value="XM_040924521.1"/>
</dbReference>
<dbReference type="PANTHER" id="PTHR40254">
    <property type="entry name" value="BLR0577 PROTEIN"/>
    <property type="match status" value="1"/>
</dbReference>
<dbReference type="Proteomes" id="UP000803844">
    <property type="component" value="Unassembled WGS sequence"/>
</dbReference>
<accession>A0A9P5CKJ0</accession>
<feature type="domain" description="FAD-dependent urate hydroxylase HpyO/Asp monooxygenase CreE-like FAD/NAD(P)-binding" evidence="1">
    <location>
        <begin position="7"/>
        <end position="177"/>
    </location>
</feature>
<evidence type="ECO:0000259" key="1">
    <source>
        <dbReference type="Pfam" id="PF13454"/>
    </source>
</evidence>
<proteinExistence type="predicted"/>
<evidence type="ECO:0000313" key="3">
    <source>
        <dbReference type="Proteomes" id="UP000803844"/>
    </source>
</evidence>
<sequence>MENTHIAIVGAGPRGIGCLERLCSSAKDILKNEGKVTIHVIDPYPPGPGKVWRTNQPPRLLMNTVASQITLFTDESVNCKGPKRPGPTLHEWAAGESWLQLGPNDYATRFAYGCYLDWAYHEICKRATKENAIKEIVEHRASAIRLQEPTRGGRQRLTLSTNATLPKLSAVILAQGHVSRLPSKTQTLFFDDVAEHNNLRYFPPGNPADTNLGAIAPNESVLLRGLGLVFFDYMILLSSRRGGRFEPSAKGLTYHPSGKEPKIYACSTRGIPHHARGDNEKGAYGRHTPVFLTKQKIDEFNQKAIAGGDNAPRFKKDIWPLIAKEIKSIYYKALFKKKKFDEESAKFINRLSENDSSEADSSEADDLKRLGVAQPAWSWERLRKPQGKTTFSTAKEWNDWLLKYLKQDIEEAKQGNIRGPLKAALDALRDIRNQVSLIVDHHGVNGASYRDDIVKDFSPLNAFLSIGPPRRRVEEMVALIEAGVLQVLGPEPTLTLVRDAWLAKSIIPCQSVEVKNIIEAYIPPPNLTHTEDPLLRYMLDNGQCRPHTIDGFETGAIDITRSPYQIIDKEGSAHTRRFAIGVPTEGVHWVTTAGARPCVNSVNLVDNDAVAQAALHKAYADLISESERGTRE</sequence>
<dbReference type="PANTHER" id="PTHR40254:SF1">
    <property type="entry name" value="BLR0577 PROTEIN"/>
    <property type="match status" value="1"/>
</dbReference>
<dbReference type="SUPFAM" id="SSF51905">
    <property type="entry name" value="FAD/NAD(P)-binding domain"/>
    <property type="match status" value="1"/>
</dbReference>
<keyword evidence="3" id="KW-1185">Reference proteome</keyword>
<reference evidence="2" key="1">
    <citation type="journal article" date="2020" name="Phytopathology">
        <title>Genome sequence of the chestnut blight fungus Cryphonectria parasitica EP155: A fundamental resource for an archetypical invasive plant pathogen.</title>
        <authorList>
            <person name="Crouch J.A."/>
            <person name="Dawe A."/>
            <person name="Aerts A."/>
            <person name="Barry K."/>
            <person name="Churchill A.C.L."/>
            <person name="Grimwood J."/>
            <person name="Hillman B."/>
            <person name="Milgroom M.G."/>
            <person name="Pangilinan J."/>
            <person name="Smith M."/>
            <person name="Salamov A."/>
            <person name="Schmutz J."/>
            <person name="Yadav J."/>
            <person name="Grigoriev I.V."/>
            <person name="Nuss D."/>
        </authorList>
    </citation>
    <scope>NUCLEOTIDE SEQUENCE</scope>
    <source>
        <strain evidence="2">EP155</strain>
    </source>
</reference>
<dbReference type="InterPro" id="IPR038732">
    <property type="entry name" value="HpyO/CreE_NAD-binding"/>
</dbReference>
<name>A0A9P5CKJ0_CRYP1</name>
<dbReference type="EMBL" id="MU032350">
    <property type="protein sequence ID" value="KAF3762123.1"/>
    <property type="molecule type" value="Genomic_DNA"/>
</dbReference>
<dbReference type="InterPro" id="IPR036188">
    <property type="entry name" value="FAD/NAD-bd_sf"/>
</dbReference>
<protein>
    <recommendedName>
        <fullName evidence="1">FAD-dependent urate hydroxylase HpyO/Asp monooxygenase CreE-like FAD/NAD(P)-binding domain-containing protein</fullName>
    </recommendedName>
</protein>
<evidence type="ECO:0000313" key="2">
    <source>
        <dbReference type="EMBL" id="KAF3762123.1"/>
    </source>
</evidence>
<dbReference type="InterPro" id="IPR052189">
    <property type="entry name" value="L-asp_N-monooxygenase_NS-form"/>
</dbReference>
<comment type="caution">
    <text evidence="2">The sequence shown here is derived from an EMBL/GenBank/DDBJ whole genome shotgun (WGS) entry which is preliminary data.</text>
</comment>
<dbReference type="OrthoDB" id="5185064at2759"/>